<dbReference type="Gene3D" id="3.30.70.2190">
    <property type="match status" value="1"/>
</dbReference>
<keyword evidence="6" id="KW-1185">Reference proteome</keyword>
<dbReference type="SUPFAM" id="SSF56176">
    <property type="entry name" value="FAD-binding/transporter-associated domain-like"/>
    <property type="match status" value="1"/>
</dbReference>
<dbReference type="Gene3D" id="3.30.43.10">
    <property type="entry name" value="Uridine Diphospho-n-acetylenolpyruvylglucosamine Reductase, domain 2"/>
    <property type="match status" value="1"/>
</dbReference>
<dbReference type="InterPro" id="IPR016166">
    <property type="entry name" value="FAD-bd_PCMH"/>
</dbReference>
<dbReference type="InterPro" id="IPR016164">
    <property type="entry name" value="FAD-linked_Oxase-like_C"/>
</dbReference>
<dbReference type="InterPro" id="IPR036318">
    <property type="entry name" value="FAD-bd_PCMH-like_sf"/>
</dbReference>
<dbReference type="InterPro" id="IPR006094">
    <property type="entry name" value="Oxid_FAD_bind_N"/>
</dbReference>
<organism evidence="5 6">
    <name type="scientific">Tardiphaga alba</name>
    <dbReference type="NCBI Taxonomy" id="340268"/>
    <lineage>
        <taxon>Bacteria</taxon>
        <taxon>Pseudomonadati</taxon>
        <taxon>Pseudomonadota</taxon>
        <taxon>Alphaproteobacteria</taxon>
        <taxon>Hyphomicrobiales</taxon>
        <taxon>Nitrobacteraceae</taxon>
        <taxon>Tardiphaga</taxon>
    </lineage>
</organism>
<comment type="similarity">
    <text evidence="1">Belongs to the FAD-binding oxidoreductase/transferase type 4 family.</text>
</comment>
<dbReference type="Proteomes" id="UP000682843">
    <property type="component" value="Chromosome"/>
</dbReference>
<reference evidence="5 6" key="1">
    <citation type="submission" date="2019-02" db="EMBL/GenBank/DDBJ databases">
        <title>Emended description of the genus Rhodopseudomonas and description of Rhodopseudomonas albus sp. nov., a non-phototrophic, heavy-metal-tolerant bacterium isolated from garden soil.</title>
        <authorList>
            <person name="Bao Z."/>
            <person name="Cao W.W."/>
            <person name="Sato Y."/>
            <person name="Nishizawa T."/>
            <person name="Zhao J."/>
            <person name="Guo Y."/>
            <person name="Ohta H."/>
        </authorList>
    </citation>
    <scope>NUCLEOTIDE SEQUENCE [LARGE SCALE GENOMIC DNA]</scope>
    <source>
        <strain evidence="5 6">SK50-23</strain>
    </source>
</reference>
<dbReference type="PANTHER" id="PTHR43716:SF2">
    <property type="entry name" value="BLL6224 PROTEIN"/>
    <property type="match status" value="1"/>
</dbReference>
<dbReference type="InterPro" id="IPR051264">
    <property type="entry name" value="FAD-oxidored/transferase_4"/>
</dbReference>
<dbReference type="InterPro" id="IPR016167">
    <property type="entry name" value="FAD-bd_PCMH_sub1"/>
</dbReference>
<dbReference type="InterPro" id="IPR016169">
    <property type="entry name" value="FAD-bd_PCMH_sub2"/>
</dbReference>
<evidence type="ECO:0000259" key="4">
    <source>
        <dbReference type="PROSITE" id="PS51387"/>
    </source>
</evidence>
<evidence type="ECO:0000256" key="1">
    <source>
        <dbReference type="ARBA" id="ARBA00008000"/>
    </source>
</evidence>
<evidence type="ECO:0000256" key="2">
    <source>
        <dbReference type="ARBA" id="ARBA00022630"/>
    </source>
</evidence>
<sequence length="485" mass="51963">MNRKDCCVPLSESERLNFLRAIAEIIGDKNLRTGVDAEPYEQDWRGRYQRAALAVALPGSTEDVSAVVRLCAERGIAIVPQAGNTGLTGGATVPEGAEVLLVNVSRLNKVHRVDLPNNAMTVGAGCILADMRALADTHDRQFPVMLGSVGSCEVGGLISTNAGGTGVLRYGNMREQVLGLEVVLPDGRIWNGLKALRKDNTGYDLKQLFVGAEGTLGIVTAAVLKLYPKLAVSATAMVALERVDQAIALLRELQRVTGGRVETFELMSQSQLQIVLRQGVTSGSPMAADAPWYVLLELADSSPDWNASESMETALGAAMEDGLIIDAVIASDQSKAERIWNLRHSISESCKREGFVASNDTSVPVSALPEFLERVTLRLANELPQAQVAHCGHVGDGNVHVIVIFPHDIGDASAREAAAHQANTIVHQESVACGGSISAEHGIGRMHIDRLPLYTSEVEMDLLRRVKLAIDPGKIMNPGKVLRLP</sequence>
<dbReference type="PANTHER" id="PTHR43716">
    <property type="entry name" value="D-2-HYDROXYGLUTARATE DEHYDROGENASE, MITOCHONDRIAL"/>
    <property type="match status" value="1"/>
</dbReference>
<protein>
    <submittedName>
        <fullName evidence="5">FAD-binding oxidoreductase</fullName>
    </submittedName>
</protein>
<keyword evidence="2" id="KW-0285">Flavoprotein</keyword>
<evidence type="ECO:0000256" key="3">
    <source>
        <dbReference type="ARBA" id="ARBA00022827"/>
    </source>
</evidence>
<dbReference type="EMBL" id="CP036498">
    <property type="protein sequence ID" value="QUS41288.1"/>
    <property type="molecule type" value="Genomic_DNA"/>
</dbReference>
<dbReference type="Pfam" id="PF02913">
    <property type="entry name" value="FAD-oxidase_C"/>
    <property type="match status" value="1"/>
</dbReference>
<dbReference type="InterPro" id="IPR016171">
    <property type="entry name" value="Vanillyl_alc_oxidase_C-sub2"/>
</dbReference>
<dbReference type="Gene3D" id="1.10.45.10">
    <property type="entry name" value="Vanillyl-alcohol Oxidase, Chain A, domain 4"/>
    <property type="match status" value="1"/>
</dbReference>
<name>A0ABX8AC02_9BRAD</name>
<dbReference type="Gene3D" id="3.30.465.10">
    <property type="match status" value="1"/>
</dbReference>
<dbReference type="InterPro" id="IPR004113">
    <property type="entry name" value="FAD-bd_oxidored_4_C"/>
</dbReference>
<evidence type="ECO:0000313" key="5">
    <source>
        <dbReference type="EMBL" id="QUS41288.1"/>
    </source>
</evidence>
<dbReference type="PROSITE" id="PS51387">
    <property type="entry name" value="FAD_PCMH"/>
    <property type="match status" value="1"/>
</dbReference>
<feature type="domain" description="FAD-binding PCMH-type" evidence="4">
    <location>
        <begin position="48"/>
        <end position="229"/>
    </location>
</feature>
<evidence type="ECO:0000313" key="6">
    <source>
        <dbReference type="Proteomes" id="UP000682843"/>
    </source>
</evidence>
<gene>
    <name evidence="5" type="ORF">RPMA_22385</name>
</gene>
<proteinExistence type="inferred from homology"/>
<dbReference type="Gene3D" id="3.30.70.2740">
    <property type="match status" value="1"/>
</dbReference>
<dbReference type="SUPFAM" id="SSF55103">
    <property type="entry name" value="FAD-linked oxidases, C-terminal domain"/>
    <property type="match status" value="1"/>
</dbReference>
<accession>A0ABX8AC02</accession>
<keyword evidence="3" id="KW-0274">FAD</keyword>
<dbReference type="Pfam" id="PF01565">
    <property type="entry name" value="FAD_binding_4"/>
    <property type="match status" value="1"/>
</dbReference>